<feature type="region of interest" description="Disordered" evidence="2">
    <location>
        <begin position="800"/>
        <end position="822"/>
    </location>
</feature>
<name>A0A9P6ULB8_9FUNG</name>
<dbReference type="GO" id="GO:0032042">
    <property type="term" value="P:mitochondrial DNA metabolic process"/>
    <property type="evidence" value="ECO:0007669"/>
    <property type="project" value="TreeGrafter"/>
</dbReference>
<dbReference type="InterPro" id="IPR027417">
    <property type="entry name" value="P-loop_NTPase"/>
</dbReference>
<keyword evidence="1" id="KW-0547">Nucleotide-binding</keyword>
<dbReference type="GO" id="GO:0061749">
    <property type="term" value="F:forked DNA-dependent helicase activity"/>
    <property type="evidence" value="ECO:0007669"/>
    <property type="project" value="TreeGrafter"/>
</dbReference>
<dbReference type="Pfam" id="PF04851">
    <property type="entry name" value="ResIII"/>
    <property type="match status" value="1"/>
</dbReference>
<keyword evidence="6" id="KW-1185">Reference proteome</keyword>
<feature type="region of interest" description="Disordered" evidence="2">
    <location>
        <begin position="169"/>
        <end position="196"/>
    </location>
</feature>
<organism evidence="5 6">
    <name type="scientific">Linnemannia gamsii</name>
    <dbReference type="NCBI Taxonomy" id="64522"/>
    <lineage>
        <taxon>Eukaryota</taxon>
        <taxon>Fungi</taxon>
        <taxon>Fungi incertae sedis</taxon>
        <taxon>Mucoromycota</taxon>
        <taxon>Mortierellomycotina</taxon>
        <taxon>Mortierellomycetes</taxon>
        <taxon>Mortierellales</taxon>
        <taxon>Mortierellaceae</taxon>
        <taxon>Linnemannia</taxon>
    </lineage>
</organism>
<sequence>MSILRLQGLHHCIAFTWRISIHQQRLAIPRSTGYHVFQRTGDTLCSTGRGWGGQTRFISEALLREEHEAVEAVAKKTVRRRKKVEPHEEAVTTTATTPKVTKPRTKKAASSQQVKDDISGDGAGSVVKSRKKKAVKDKETSETTIVADEAAAAQTAVVATKIKRATKSKSKSTTTLDTSSATQIVIPEPPQPPVKTQLRPYQQECIDKCLENLKNGIMRQIVSLPVGSGKTVIFSHLMKQVPAPFPGANKTLILAHRQELLEQTRNHVLRNGTGLRVTIDQGKRVADMTADVIVASVPTLGRAGTPRILKYNPQDFKCIIIDEAHHAAADSYGRILQHFGADVPNTHIFVYGCSATVRRHDGLKLGGVFDYISFHKGFITMIEDKWLCGLRVSTIKTEFDLKDVKTQGGDFVTKELSEKVNTPARNEVIVRSYMTYCGARKSTVVFAVDIAHLESLTETFRQYGYDARALSSKTSDDERAQMLKDFREQKFPVIVNCGILTEGTDIPVIDSIIMARPTKSNVLFQQMLGRGMRLYPGKEDCLVLDFVDVVRGDGLVTLPTLLGLETDSVLNEEIKISGHQDVDAFRDEQIATLEEEVIGSSEIPDETETVEELDPSTGLKIARIRVLEYDNPYQLIGDYSGTNRRVASMSRNAWVNVGAGAFVLTCQEISFRIEKSEKDGLYRCYKRVTMDKRSLDSDDGSLNMAQRLHKARQRHWHRDSEKRTSSKDGGAAMFRTKENELPIQTDTLEDCFHGVDTWIAKNIGHFPGILSRFAAWRKLPATESQLRFLRKLGYDHDPLDDIGGNSEDGAGDGDGKDGGSSLAREVEVVRRKRKEAAAKLLTKGQAANMITRLVHGAGKRWTESKKFEVKKAKALAKEIGVEVGPIPKFCDI</sequence>
<dbReference type="PROSITE" id="PS51192">
    <property type="entry name" value="HELICASE_ATP_BIND_1"/>
    <property type="match status" value="1"/>
</dbReference>
<dbReference type="Proteomes" id="UP000823405">
    <property type="component" value="Unassembled WGS sequence"/>
</dbReference>
<evidence type="ECO:0000259" key="4">
    <source>
        <dbReference type="PROSITE" id="PS51194"/>
    </source>
</evidence>
<dbReference type="InterPro" id="IPR006935">
    <property type="entry name" value="Helicase/UvrB_N"/>
</dbReference>
<dbReference type="EMBL" id="JAAAIN010000901">
    <property type="protein sequence ID" value="KAG0309983.1"/>
    <property type="molecule type" value="Genomic_DNA"/>
</dbReference>
<dbReference type="PANTHER" id="PTHR47396">
    <property type="entry name" value="TYPE I RESTRICTION ENZYME ECOKI R PROTEIN"/>
    <property type="match status" value="1"/>
</dbReference>
<dbReference type="OrthoDB" id="16911at2759"/>
<evidence type="ECO:0000256" key="1">
    <source>
        <dbReference type="ARBA" id="ARBA00022806"/>
    </source>
</evidence>
<dbReference type="Gene3D" id="3.40.50.300">
    <property type="entry name" value="P-loop containing nucleotide triphosphate hydrolases"/>
    <property type="match status" value="2"/>
</dbReference>
<evidence type="ECO:0000256" key="2">
    <source>
        <dbReference type="SAM" id="MobiDB-lite"/>
    </source>
</evidence>
<evidence type="ECO:0008006" key="7">
    <source>
        <dbReference type="Google" id="ProtNLM"/>
    </source>
</evidence>
<feature type="region of interest" description="Disordered" evidence="2">
    <location>
        <begin position="712"/>
        <end position="732"/>
    </location>
</feature>
<proteinExistence type="predicted"/>
<evidence type="ECO:0000313" key="5">
    <source>
        <dbReference type="EMBL" id="KAG0309983.1"/>
    </source>
</evidence>
<feature type="region of interest" description="Disordered" evidence="2">
    <location>
        <begin position="79"/>
        <end position="136"/>
    </location>
</feature>
<dbReference type="GO" id="GO:0070125">
    <property type="term" value="P:mitochondrial translational elongation"/>
    <property type="evidence" value="ECO:0007669"/>
    <property type="project" value="TreeGrafter"/>
</dbReference>
<accession>A0A9P6ULB8</accession>
<keyword evidence="1" id="KW-0378">Hydrolase</keyword>
<dbReference type="SMART" id="SM00490">
    <property type="entry name" value="HELICc"/>
    <property type="match status" value="1"/>
</dbReference>
<feature type="compositionally biased region" description="Low complexity" evidence="2">
    <location>
        <begin position="91"/>
        <end position="100"/>
    </location>
</feature>
<reference evidence="5" key="1">
    <citation type="journal article" date="2020" name="Fungal Divers.">
        <title>Resolving the Mortierellaceae phylogeny through synthesis of multi-gene phylogenetics and phylogenomics.</title>
        <authorList>
            <person name="Vandepol N."/>
            <person name="Liber J."/>
            <person name="Desiro A."/>
            <person name="Na H."/>
            <person name="Kennedy M."/>
            <person name="Barry K."/>
            <person name="Grigoriev I.V."/>
            <person name="Miller A.N."/>
            <person name="O'Donnell K."/>
            <person name="Stajich J.E."/>
            <person name="Bonito G."/>
        </authorList>
    </citation>
    <scope>NUCLEOTIDE SEQUENCE</scope>
    <source>
        <strain evidence="5">NVP60</strain>
    </source>
</reference>
<comment type="caution">
    <text evidence="5">The sequence shown here is derived from an EMBL/GenBank/DDBJ whole genome shotgun (WGS) entry which is preliminary data.</text>
</comment>
<dbReference type="GO" id="GO:0016787">
    <property type="term" value="F:hydrolase activity"/>
    <property type="evidence" value="ECO:0007669"/>
    <property type="project" value="InterPro"/>
</dbReference>
<dbReference type="PROSITE" id="PS51194">
    <property type="entry name" value="HELICASE_CTER"/>
    <property type="match status" value="1"/>
</dbReference>
<dbReference type="PANTHER" id="PTHR47396:SF1">
    <property type="entry name" value="ATP-DEPENDENT HELICASE IRC3-RELATED"/>
    <property type="match status" value="1"/>
</dbReference>
<feature type="domain" description="Helicase ATP-binding" evidence="3">
    <location>
        <begin position="211"/>
        <end position="375"/>
    </location>
</feature>
<keyword evidence="1" id="KW-0347">Helicase</keyword>
<dbReference type="SUPFAM" id="SSF52540">
    <property type="entry name" value="P-loop containing nucleoside triphosphate hydrolases"/>
    <property type="match status" value="1"/>
</dbReference>
<dbReference type="SMART" id="SM00487">
    <property type="entry name" value="DEXDc"/>
    <property type="match status" value="1"/>
</dbReference>
<evidence type="ECO:0000313" key="6">
    <source>
        <dbReference type="Proteomes" id="UP000823405"/>
    </source>
</evidence>
<dbReference type="GO" id="GO:0005759">
    <property type="term" value="C:mitochondrial matrix"/>
    <property type="evidence" value="ECO:0007669"/>
    <property type="project" value="TreeGrafter"/>
</dbReference>
<keyword evidence="1" id="KW-0067">ATP-binding</keyword>
<dbReference type="CDD" id="cd18799">
    <property type="entry name" value="SF2_C_EcoAI-like"/>
    <property type="match status" value="1"/>
</dbReference>
<dbReference type="InterPro" id="IPR014001">
    <property type="entry name" value="Helicase_ATP-bd"/>
</dbReference>
<protein>
    <recommendedName>
        <fullName evidence="7">P-loop containing nucleoside triphosphate hydrolase protein</fullName>
    </recommendedName>
</protein>
<dbReference type="GO" id="GO:0036121">
    <property type="term" value="F:double-stranded DNA helicase activity"/>
    <property type="evidence" value="ECO:0007669"/>
    <property type="project" value="TreeGrafter"/>
</dbReference>
<dbReference type="GO" id="GO:0000403">
    <property type="term" value="F:Y-form DNA binding"/>
    <property type="evidence" value="ECO:0007669"/>
    <property type="project" value="TreeGrafter"/>
</dbReference>
<gene>
    <name evidence="5" type="ORF">BGZ97_012902</name>
</gene>
<dbReference type="InterPro" id="IPR001650">
    <property type="entry name" value="Helicase_C-like"/>
</dbReference>
<dbReference type="InterPro" id="IPR050742">
    <property type="entry name" value="Helicase_Restrict-Modif_Enz"/>
</dbReference>
<dbReference type="GO" id="GO:0005524">
    <property type="term" value="F:ATP binding"/>
    <property type="evidence" value="ECO:0007669"/>
    <property type="project" value="InterPro"/>
</dbReference>
<dbReference type="Pfam" id="PF00271">
    <property type="entry name" value="Helicase_C"/>
    <property type="match status" value="1"/>
</dbReference>
<feature type="domain" description="Helicase C-terminal" evidence="4">
    <location>
        <begin position="429"/>
        <end position="589"/>
    </location>
</feature>
<evidence type="ECO:0000259" key="3">
    <source>
        <dbReference type="PROSITE" id="PS51192"/>
    </source>
</evidence>
<dbReference type="AlphaFoldDB" id="A0A9P6ULB8"/>
<feature type="compositionally biased region" description="Low complexity" evidence="2">
    <location>
        <begin position="171"/>
        <end position="186"/>
    </location>
</feature>